<dbReference type="PANTHER" id="PTHR34848">
    <property type="match status" value="1"/>
</dbReference>
<comment type="pathway">
    <text evidence="7">Cofactor biosynthesis; adenosylcobalamin biosynthesis; adenosylcobalamin from cob(II)yrinate a,c-diamide: step 5/7.</text>
</comment>
<dbReference type="RefSeq" id="WP_216063794.1">
    <property type="nucleotide sequence ID" value="NZ_JAHKPP010000023.1"/>
</dbReference>
<comment type="pathway">
    <text evidence="7">Cofactor biosynthesis; adenosylcobalamin biosynthesis; adenosylcobalamin from cob(II)yrinate a,c-diamide: step 6/7.</text>
</comment>
<evidence type="ECO:0000256" key="3">
    <source>
        <dbReference type="ARBA" id="ARBA00022741"/>
    </source>
</evidence>
<evidence type="ECO:0000256" key="2">
    <source>
        <dbReference type="ARBA" id="ARBA00022679"/>
    </source>
</evidence>
<dbReference type="GO" id="GO:0008820">
    <property type="term" value="F:cobinamide phosphate guanylyltransferase activity"/>
    <property type="evidence" value="ECO:0007669"/>
    <property type="project" value="UniProtKB-EC"/>
</dbReference>
<dbReference type="GO" id="GO:0043752">
    <property type="term" value="F:adenosylcobinamide kinase activity"/>
    <property type="evidence" value="ECO:0007669"/>
    <property type="project" value="UniProtKB-EC"/>
</dbReference>
<dbReference type="InterPro" id="IPR003203">
    <property type="entry name" value="CobU/CobP"/>
</dbReference>
<dbReference type="GO" id="GO:0009236">
    <property type="term" value="P:cobalamin biosynthetic process"/>
    <property type="evidence" value="ECO:0007669"/>
    <property type="project" value="UniProtKB-KW"/>
</dbReference>
<keyword evidence="2 7" id="KW-0808">Transferase</keyword>
<keyword evidence="1 7" id="KW-0169">Cobalamin biosynthesis</keyword>
<comment type="catalytic activity">
    <reaction evidence="7">
        <text>adenosylcob(III)inamide + ATP = adenosylcob(III)inamide phosphate + ADP + H(+)</text>
        <dbReference type="Rhea" id="RHEA:15769"/>
        <dbReference type="ChEBI" id="CHEBI:2480"/>
        <dbReference type="ChEBI" id="CHEBI:15378"/>
        <dbReference type="ChEBI" id="CHEBI:30616"/>
        <dbReference type="ChEBI" id="CHEBI:58502"/>
        <dbReference type="ChEBI" id="CHEBI:456216"/>
        <dbReference type="EC" id="2.7.1.156"/>
    </reaction>
</comment>
<evidence type="ECO:0000256" key="6">
    <source>
        <dbReference type="ARBA" id="ARBA00023134"/>
    </source>
</evidence>
<evidence type="ECO:0000313" key="8">
    <source>
        <dbReference type="EMBL" id="MDO6421425.1"/>
    </source>
</evidence>
<comment type="catalytic activity">
    <reaction evidence="7">
        <text>adenosylcob(III)inamide phosphate + GTP + H(+) = adenosylcob(III)inamide-GDP + diphosphate</text>
        <dbReference type="Rhea" id="RHEA:22712"/>
        <dbReference type="ChEBI" id="CHEBI:15378"/>
        <dbReference type="ChEBI" id="CHEBI:33019"/>
        <dbReference type="ChEBI" id="CHEBI:37565"/>
        <dbReference type="ChEBI" id="CHEBI:58502"/>
        <dbReference type="ChEBI" id="CHEBI:60487"/>
        <dbReference type="EC" id="2.7.7.62"/>
    </reaction>
</comment>
<dbReference type="CDD" id="cd00544">
    <property type="entry name" value="CobU"/>
    <property type="match status" value="1"/>
</dbReference>
<dbReference type="AlphaFoldDB" id="A0AAW7X126"/>
<dbReference type="Pfam" id="PF02283">
    <property type="entry name" value="CobU"/>
    <property type="match status" value="1"/>
</dbReference>
<dbReference type="EC" id="2.7.7.62" evidence="7"/>
<evidence type="ECO:0000313" key="9">
    <source>
        <dbReference type="Proteomes" id="UP001169760"/>
    </source>
</evidence>
<dbReference type="PIRSF" id="PIRSF006135">
    <property type="entry name" value="CobU"/>
    <property type="match status" value="1"/>
</dbReference>
<evidence type="ECO:0000256" key="5">
    <source>
        <dbReference type="ARBA" id="ARBA00022840"/>
    </source>
</evidence>
<proteinExistence type="inferred from homology"/>
<comment type="similarity">
    <text evidence="7">Belongs to the CobU/CobP family.</text>
</comment>
<comment type="function">
    <text evidence="7">Catalyzes ATP-dependent phosphorylation of adenosylcobinamide and addition of GMP to adenosylcobinamide phosphate.</text>
</comment>
<dbReference type="EMBL" id="JAUOPB010000002">
    <property type="protein sequence ID" value="MDO6421425.1"/>
    <property type="molecule type" value="Genomic_DNA"/>
</dbReference>
<evidence type="ECO:0000256" key="1">
    <source>
        <dbReference type="ARBA" id="ARBA00022573"/>
    </source>
</evidence>
<reference evidence="8" key="1">
    <citation type="submission" date="2023-07" db="EMBL/GenBank/DDBJ databases">
        <title>Genome content predicts the carbon catabolic preferences of heterotrophic bacteria.</title>
        <authorList>
            <person name="Gralka M."/>
        </authorList>
    </citation>
    <scope>NUCLEOTIDE SEQUENCE</scope>
    <source>
        <strain evidence="8">I3M17_2</strain>
    </source>
</reference>
<accession>A0AAW7X126</accession>
<evidence type="ECO:0000256" key="4">
    <source>
        <dbReference type="ARBA" id="ARBA00022777"/>
    </source>
</evidence>
<gene>
    <name evidence="8" type="primary">cobU</name>
    <name evidence="8" type="ORF">Q4521_02970</name>
</gene>
<comment type="caution">
    <text evidence="8">The sequence shown here is derived from an EMBL/GenBank/DDBJ whole genome shotgun (WGS) entry which is preliminary data.</text>
</comment>
<dbReference type="PANTHER" id="PTHR34848:SF1">
    <property type="entry name" value="BIFUNCTIONAL ADENOSYLCOBALAMIN BIOSYNTHESIS PROTEIN COBU"/>
    <property type="match status" value="1"/>
</dbReference>
<protein>
    <recommendedName>
        <fullName evidence="7">Bifunctional adenosylcobalamin biosynthesis protein</fullName>
        <ecNumber evidence="7">2.7.1.156</ecNumber>
        <ecNumber evidence="7">2.7.7.62</ecNumber>
    </recommendedName>
</protein>
<evidence type="ECO:0000256" key="7">
    <source>
        <dbReference type="PIRNR" id="PIRNR006135"/>
    </source>
</evidence>
<keyword evidence="8" id="KW-0548">Nucleotidyltransferase</keyword>
<dbReference type="NCBIfam" id="NF004469">
    <property type="entry name" value="PRK05800.1"/>
    <property type="match status" value="1"/>
</dbReference>
<name>A0AAW7X126_9GAMM</name>
<dbReference type="EC" id="2.7.1.156" evidence="7"/>
<dbReference type="GO" id="GO:0005525">
    <property type="term" value="F:GTP binding"/>
    <property type="evidence" value="ECO:0007669"/>
    <property type="project" value="UniProtKB-KW"/>
</dbReference>
<keyword evidence="4 7" id="KW-0418">Kinase</keyword>
<keyword evidence="6 7" id="KW-0342">GTP-binding</keyword>
<dbReference type="GO" id="GO:0005524">
    <property type="term" value="F:ATP binding"/>
    <property type="evidence" value="ECO:0007669"/>
    <property type="project" value="UniProtKB-KW"/>
</dbReference>
<dbReference type="Proteomes" id="UP001169760">
    <property type="component" value="Unassembled WGS sequence"/>
</dbReference>
<keyword evidence="5 7" id="KW-0067">ATP-binding</keyword>
<keyword evidence="3 7" id="KW-0547">Nucleotide-binding</keyword>
<sequence>MAHCELILGGARSGKSSLAQKRAASLTNGSNIIYIATATAGDSEMAARIQHHKQNRPTEWQVVEQPIYLADTIAQHDKPNTVILVDCLTLWLTNLLCNANTSLLAQQKNALLSVLLQPQGNIILVSNETGLGVIPADPLSRQFVDEAGWLHQQIAQQVNRVTYCIAGLEHSLKNE</sequence>
<organism evidence="8 9">
    <name type="scientific">Saccharophagus degradans</name>
    <dbReference type="NCBI Taxonomy" id="86304"/>
    <lineage>
        <taxon>Bacteria</taxon>
        <taxon>Pseudomonadati</taxon>
        <taxon>Pseudomonadota</taxon>
        <taxon>Gammaproteobacteria</taxon>
        <taxon>Cellvibrionales</taxon>
        <taxon>Cellvibrionaceae</taxon>
        <taxon>Saccharophagus</taxon>
    </lineage>
</organism>